<comment type="caution">
    <text evidence="3">The sequence shown here is derived from an EMBL/GenBank/DDBJ whole genome shotgun (WGS) entry which is preliminary data.</text>
</comment>
<dbReference type="InterPro" id="IPR035965">
    <property type="entry name" value="PAS-like_dom_sf"/>
</dbReference>
<sequence length="339" mass="39963">MNGQYAYGFMSALFIAIVLFTFVQRRWVQEKAALLEEKSRFVHIVENSKDFIYYCEIYPELKFQYISPSAEQWIGKGTIERSFADPQMPFDYIHPDDYELLIKKVKGELDFSKGIIQRWRDSDGTYRYFEEYATPIYENGRIVAMQGIIRNIDEKIELQKNLKYRLYHDYLTSLYNREYFEIALTRLDEKEDTPVTIILCDLDELKYANDHFGHKQGDALLQATGELLNRFSSEEIIVARIGGDEFVLLVENQTKEEVKQLVQTITEEIHMNNQNSDQTKIHLSIGYSYSLHSIGKMTKLFTEADQWMYQQKNERKQSREIGFVQQLEGETEEVCMPVE</sequence>
<keyword evidence="3" id="KW-0808">Transferase</keyword>
<evidence type="ECO:0000313" key="3">
    <source>
        <dbReference type="EMBL" id="MDW0113068.1"/>
    </source>
</evidence>
<reference evidence="3 4" key="1">
    <citation type="submission" date="2023-06" db="EMBL/GenBank/DDBJ databases">
        <title>Sporosarcina sp. nov., isolated from Korean traditional fermented seafood 'Jeotgal'.</title>
        <authorList>
            <person name="Yang A.I."/>
            <person name="Shin N.-R."/>
        </authorList>
    </citation>
    <scope>NUCLEOTIDE SEQUENCE [LARGE SCALE GENOMIC DNA]</scope>
    <source>
        <strain evidence="3 4">KCTC13119</strain>
    </source>
</reference>
<dbReference type="CDD" id="cd01949">
    <property type="entry name" value="GGDEF"/>
    <property type="match status" value="1"/>
</dbReference>
<dbReference type="EC" id="2.7.7.65" evidence="3"/>
<evidence type="ECO:0000313" key="4">
    <source>
        <dbReference type="Proteomes" id="UP001282284"/>
    </source>
</evidence>
<dbReference type="GO" id="GO:0052621">
    <property type="term" value="F:diguanylate cyclase activity"/>
    <property type="evidence" value="ECO:0007669"/>
    <property type="project" value="UniProtKB-EC"/>
</dbReference>
<dbReference type="InterPro" id="IPR043128">
    <property type="entry name" value="Rev_trsase/Diguanyl_cyclase"/>
</dbReference>
<dbReference type="InterPro" id="IPR013655">
    <property type="entry name" value="PAS_fold_3"/>
</dbReference>
<keyword evidence="3" id="KW-0548">Nucleotidyltransferase</keyword>
<keyword evidence="1" id="KW-0472">Membrane</keyword>
<dbReference type="Pfam" id="PF00990">
    <property type="entry name" value="GGDEF"/>
    <property type="match status" value="1"/>
</dbReference>
<dbReference type="Proteomes" id="UP001282284">
    <property type="component" value="Unassembled WGS sequence"/>
</dbReference>
<dbReference type="SUPFAM" id="SSF55073">
    <property type="entry name" value="Nucleotide cyclase"/>
    <property type="match status" value="1"/>
</dbReference>
<proteinExistence type="predicted"/>
<dbReference type="SMART" id="SM00267">
    <property type="entry name" value="GGDEF"/>
    <property type="match status" value="1"/>
</dbReference>
<dbReference type="Gene3D" id="3.30.70.270">
    <property type="match status" value="1"/>
</dbReference>
<protein>
    <submittedName>
        <fullName evidence="3">Sensor domain-containing diguanylate cyclase</fullName>
        <ecNumber evidence="3">2.7.7.65</ecNumber>
    </submittedName>
</protein>
<keyword evidence="1" id="KW-1133">Transmembrane helix</keyword>
<dbReference type="CDD" id="cd00130">
    <property type="entry name" value="PAS"/>
    <property type="match status" value="1"/>
</dbReference>
<organism evidence="3 4">
    <name type="scientific">Sporosarcina saromensis</name>
    <dbReference type="NCBI Taxonomy" id="359365"/>
    <lineage>
        <taxon>Bacteria</taxon>
        <taxon>Bacillati</taxon>
        <taxon>Bacillota</taxon>
        <taxon>Bacilli</taxon>
        <taxon>Bacillales</taxon>
        <taxon>Caryophanaceae</taxon>
        <taxon>Sporosarcina</taxon>
    </lineage>
</organism>
<dbReference type="RefSeq" id="WP_317943168.1">
    <property type="nucleotide sequence ID" value="NZ_JAUBDI010000005.1"/>
</dbReference>
<dbReference type="EMBL" id="JAUBDI010000005">
    <property type="protein sequence ID" value="MDW0113068.1"/>
    <property type="molecule type" value="Genomic_DNA"/>
</dbReference>
<feature type="transmembrane region" description="Helical" evidence="1">
    <location>
        <begin position="6"/>
        <end position="23"/>
    </location>
</feature>
<dbReference type="InterPro" id="IPR029787">
    <property type="entry name" value="Nucleotide_cyclase"/>
</dbReference>
<dbReference type="InterPro" id="IPR000014">
    <property type="entry name" value="PAS"/>
</dbReference>
<dbReference type="NCBIfam" id="TIGR00254">
    <property type="entry name" value="GGDEF"/>
    <property type="match status" value="1"/>
</dbReference>
<dbReference type="PANTHER" id="PTHR44757">
    <property type="entry name" value="DIGUANYLATE CYCLASE DGCP"/>
    <property type="match status" value="1"/>
</dbReference>
<dbReference type="InterPro" id="IPR052155">
    <property type="entry name" value="Biofilm_reg_signaling"/>
</dbReference>
<gene>
    <name evidence="3" type="ORF">QT711_07705</name>
</gene>
<dbReference type="SUPFAM" id="SSF55785">
    <property type="entry name" value="PYP-like sensor domain (PAS domain)"/>
    <property type="match status" value="1"/>
</dbReference>
<evidence type="ECO:0000256" key="1">
    <source>
        <dbReference type="SAM" id="Phobius"/>
    </source>
</evidence>
<dbReference type="PANTHER" id="PTHR44757:SF2">
    <property type="entry name" value="BIOFILM ARCHITECTURE MAINTENANCE PROTEIN MBAA"/>
    <property type="match status" value="1"/>
</dbReference>
<dbReference type="PROSITE" id="PS50887">
    <property type="entry name" value="GGDEF"/>
    <property type="match status" value="1"/>
</dbReference>
<dbReference type="NCBIfam" id="TIGR00229">
    <property type="entry name" value="sensory_box"/>
    <property type="match status" value="1"/>
</dbReference>
<dbReference type="Gene3D" id="3.30.450.20">
    <property type="entry name" value="PAS domain"/>
    <property type="match status" value="1"/>
</dbReference>
<keyword evidence="1" id="KW-0812">Transmembrane</keyword>
<keyword evidence="4" id="KW-1185">Reference proteome</keyword>
<evidence type="ECO:0000259" key="2">
    <source>
        <dbReference type="PROSITE" id="PS50887"/>
    </source>
</evidence>
<name>A0ABU4G7V8_9BACL</name>
<dbReference type="InterPro" id="IPR000160">
    <property type="entry name" value="GGDEF_dom"/>
</dbReference>
<dbReference type="Pfam" id="PF08447">
    <property type="entry name" value="PAS_3"/>
    <property type="match status" value="1"/>
</dbReference>
<feature type="domain" description="GGDEF" evidence="2">
    <location>
        <begin position="193"/>
        <end position="326"/>
    </location>
</feature>
<accession>A0ABU4G7V8</accession>